<keyword evidence="1" id="KW-1133">Transmembrane helix</keyword>
<dbReference type="AlphaFoldDB" id="A0A8S3IUJ6"/>
<evidence type="ECO:0000313" key="2">
    <source>
        <dbReference type="EMBL" id="CAF5204517.1"/>
    </source>
</evidence>
<reference evidence="2" key="1">
    <citation type="submission" date="2021-02" db="EMBL/GenBank/DDBJ databases">
        <authorList>
            <person name="Nowell W R."/>
        </authorList>
    </citation>
    <scope>NUCLEOTIDE SEQUENCE</scope>
</reference>
<dbReference type="EMBL" id="CAJOBJ010348205">
    <property type="protein sequence ID" value="CAF5204517.1"/>
    <property type="molecule type" value="Genomic_DNA"/>
</dbReference>
<comment type="caution">
    <text evidence="2">The sequence shown here is derived from an EMBL/GenBank/DDBJ whole genome shotgun (WGS) entry which is preliminary data.</text>
</comment>
<proteinExistence type="predicted"/>
<name>A0A8S3IUJ6_9BILA</name>
<dbReference type="Proteomes" id="UP000681720">
    <property type="component" value="Unassembled WGS sequence"/>
</dbReference>
<feature type="transmembrane region" description="Helical" evidence="1">
    <location>
        <begin position="110"/>
        <end position="129"/>
    </location>
</feature>
<feature type="non-terminal residue" evidence="2">
    <location>
        <position position="1"/>
    </location>
</feature>
<accession>A0A8S3IUJ6</accession>
<feature type="transmembrane region" description="Helical" evidence="1">
    <location>
        <begin position="150"/>
        <end position="172"/>
    </location>
</feature>
<sequence length="173" mass="20119">MFWYTTQKDYVTAVLSLTKVARFNGVVFEDLFGGARDFLRGKRSKGIQCDFQPLLRLEDIRLLGSKYPDFDMVDLQATTNKKNSLSQRILQVLTGHHYYPTLSTFYPTDYLHSSILTIYLLVMCGLWLVSSLTEYSLESPQLVKHLTDHFFLNYFYTHLIQVASFIVAFPMVY</sequence>
<evidence type="ECO:0000313" key="3">
    <source>
        <dbReference type="Proteomes" id="UP000681720"/>
    </source>
</evidence>
<protein>
    <submittedName>
        <fullName evidence="2">Uncharacterized protein</fullName>
    </submittedName>
</protein>
<gene>
    <name evidence="2" type="ORF">GIL414_LOCUS77687</name>
</gene>
<keyword evidence="1" id="KW-0812">Transmembrane</keyword>
<keyword evidence="1" id="KW-0472">Membrane</keyword>
<feature type="non-terminal residue" evidence="2">
    <location>
        <position position="173"/>
    </location>
</feature>
<organism evidence="2 3">
    <name type="scientific">Rotaria magnacalcarata</name>
    <dbReference type="NCBI Taxonomy" id="392030"/>
    <lineage>
        <taxon>Eukaryota</taxon>
        <taxon>Metazoa</taxon>
        <taxon>Spiralia</taxon>
        <taxon>Gnathifera</taxon>
        <taxon>Rotifera</taxon>
        <taxon>Eurotatoria</taxon>
        <taxon>Bdelloidea</taxon>
        <taxon>Philodinida</taxon>
        <taxon>Philodinidae</taxon>
        <taxon>Rotaria</taxon>
    </lineage>
</organism>
<evidence type="ECO:0000256" key="1">
    <source>
        <dbReference type="SAM" id="Phobius"/>
    </source>
</evidence>